<dbReference type="AlphaFoldDB" id="A0A0G4F060"/>
<dbReference type="EMBL" id="CDMZ01000033">
    <property type="protein sequence ID" value="CEM04996.1"/>
    <property type="molecule type" value="Genomic_DNA"/>
</dbReference>
<dbReference type="VEuPathDB" id="CryptoDB:Cvel_2584"/>
<evidence type="ECO:0000313" key="2">
    <source>
        <dbReference type="EMBL" id="CEM04996.1"/>
    </source>
</evidence>
<sequence>MCDWNDPEEDIDVKFGLPRDEESPKASPLPGVFSTPIVKKSTGGTSNQTLAGMRGVISRMRRPEGATPLFPLPCVSLSWLPLSRLHPCPPLEAQSDVSDLSLPDAPSHAPSEAGSQIPSDGTIASLEDLKGVEFGDGSYGGGGYWERDAQNEIERARGSARGYIQQLYATLSVTPALADFDLSAPVILTIFHRSGWHDGSNAGSCQRRRTWISPSPCCSMGPTPSANNDPNTNFHPIVRRTEGETEKNTKNTLEAAGMVMVNDTNNTQTYMDLAHPDRLAIVITHIHHDHIMLGTPHPTRPEPNPSSGVRSCAAFEGNVEDGATKFWTAKKPKLEKAGILKPEGGKGSRDTGRDPEDSAETVQREIGKGRGSISTAPTQEDTFSLQAKGRLQKSDFSRNLSSTDIGAEGVQRACQRVRNFDSPEFLRRKVLEEIAIDVHSCLWGEGCAWFGKGETAGKEAKVSEEDRFLLADANQNPYSGVFNDPAVLKQDDIWYYRREEDRDKASSLRLQRKLPCVRKELVDGPTEAERRDGEDWSASSAKLLRMFEQVQEKVGEVCALLSGEGRVHEDFHPIFIRTSSPQTGMFSCQKECKCICCRCPLVKGQVTVKAPIGHKDKKGNCLPLPSCGHPPEGTEAKPNKFKQSVQVPYYNIHFHGLAPQPDPMPLGIPQLTLPDPLYSPTSPMIPATPTHAAALLLANTLRVPVRGDDASSGKGQKSEARPAPTRFASAVSDRGRELAGVVSDRAPRGRPLVGTRVALPPPVLAVVGPEWWVYRHEGARTRWRPSSNGRERGPGCGPPTVRGWSGTSSSSSVMWELSSMATLGASRGGDVVGASGSLPSRAAWRRASRWGPSSGG</sequence>
<evidence type="ECO:0000256" key="1">
    <source>
        <dbReference type="SAM" id="MobiDB-lite"/>
    </source>
</evidence>
<organism evidence="2">
    <name type="scientific">Chromera velia CCMP2878</name>
    <dbReference type="NCBI Taxonomy" id="1169474"/>
    <lineage>
        <taxon>Eukaryota</taxon>
        <taxon>Sar</taxon>
        <taxon>Alveolata</taxon>
        <taxon>Colpodellida</taxon>
        <taxon>Chromeraceae</taxon>
        <taxon>Chromera</taxon>
    </lineage>
</organism>
<feature type="compositionally biased region" description="Basic and acidic residues" evidence="1">
    <location>
        <begin position="706"/>
        <end position="720"/>
    </location>
</feature>
<feature type="region of interest" description="Disordered" evidence="1">
    <location>
        <begin position="826"/>
        <end position="856"/>
    </location>
</feature>
<feature type="region of interest" description="Disordered" evidence="1">
    <location>
        <begin position="706"/>
        <end position="732"/>
    </location>
</feature>
<protein>
    <submittedName>
        <fullName evidence="2">Uncharacterized protein</fullName>
    </submittedName>
</protein>
<feature type="region of interest" description="Disordered" evidence="1">
    <location>
        <begin position="334"/>
        <end position="389"/>
    </location>
</feature>
<proteinExistence type="predicted"/>
<feature type="compositionally biased region" description="Basic and acidic residues" evidence="1">
    <location>
        <begin position="334"/>
        <end position="368"/>
    </location>
</feature>
<gene>
    <name evidence="2" type="ORF">Cvel_2584</name>
</gene>
<feature type="compositionally biased region" description="Polar residues" evidence="1">
    <location>
        <begin position="222"/>
        <end position="234"/>
    </location>
</feature>
<feature type="compositionally biased region" description="Polar residues" evidence="1">
    <location>
        <begin position="372"/>
        <end position="385"/>
    </location>
</feature>
<accession>A0A0G4F060</accession>
<feature type="compositionally biased region" description="Acidic residues" evidence="1">
    <location>
        <begin position="1"/>
        <end position="11"/>
    </location>
</feature>
<feature type="region of interest" description="Disordered" evidence="1">
    <location>
        <begin position="784"/>
        <end position="809"/>
    </location>
</feature>
<name>A0A0G4F060_9ALVE</name>
<feature type="region of interest" description="Disordered" evidence="1">
    <location>
        <begin position="221"/>
        <end position="249"/>
    </location>
</feature>
<reference evidence="2" key="1">
    <citation type="submission" date="2014-11" db="EMBL/GenBank/DDBJ databases">
        <authorList>
            <person name="Otto D Thomas"/>
            <person name="Naeem Raeece"/>
        </authorList>
    </citation>
    <scope>NUCLEOTIDE SEQUENCE</scope>
</reference>
<feature type="compositionally biased region" description="Basic and acidic residues" evidence="1">
    <location>
        <begin position="239"/>
        <end position="249"/>
    </location>
</feature>
<feature type="region of interest" description="Disordered" evidence="1">
    <location>
        <begin position="1"/>
        <end position="47"/>
    </location>
</feature>
<feature type="region of interest" description="Disordered" evidence="1">
    <location>
        <begin position="93"/>
        <end position="121"/>
    </location>
</feature>